<dbReference type="SUPFAM" id="SSF51338">
    <property type="entry name" value="Composite domain of metallo-dependent hydrolases"/>
    <property type="match status" value="1"/>
</dbReference>
<dbReference type="PANTHER" id="PTHR43135:SF3">
    <property type="entry name" value="ALPHA-D-RIBOSE 1-METHYLPHOSPHONATE 5-TRIPHOSPHATE DIPHOSPHATASE"/>
    <property type="match status" value="1"/>
</dbReference>
<name>A0A518BNH9_9BACT</name>
<dbReference type="InterPro" id="IPR051781">
    <property type="entry name" value="Metallo-dep_Hydrolase"/>
</dbReference>
<dbReference type="InterPro" id="IPR006680">
    <property type="entry name" value="Amidohydro-rel"/>
</dbReference>
<dbReference type="GO" id="GO:0016810">
    <property type="term" value="F:hydrolase activity, acting on carbon-nitrogen (but not peptide) bonds"/>
    <property type="evidence" value="ECO:0007669"/>
    <property type="project" value="InterPro"/>
</dbReference>
<evidence type="ECO:0000259" key="2">
    <source>
        <dbReference type="Pfam" id="PF01979"/>
    </source>
</evidence>
<proteinExistence type="predicted"/>
<dbReference type="EMBL" id="CP036287">
    <property type="protein sequence ID" value="QDU68538.1"/>
    <property type="molecule type" value="Genomic_DNA"/>
</dbReference>
<protein>
    <submittedName>
        <fullName evidence="3">Imidazolonepropionase</fullName>
    </submittedName>
</protein>
<dbReference type="Pfam" id="PF01979">
    <property type="entry name" value="Amidohydro_1"/>
    <property type="match status" value="1"/>
</dbReference>
<keyword evidence="1" id="KW-0732">Signal</keyword>
<evidence type="ECO:0000313" key="3">
    <source>
        <dbReference type="EMBL" id="QDU68538.1"/>
    </source>
</evidence>
<dbReference type="AlphaFoldDB" id="A0A518BNH9"/>
<keyword evidence="4" id="KW-1185">Reference proteome</keyword>
<feature type="signal peptide" evidence="1">
    <location>
        <begin position="1"/>
        <end position="25"/>
    </location>
</feature>
<dbReference type="Proteomes" id="UP000316921">
    <property type="component" value="Chromosome"/>
</dbReference>
<dbReference type="SUPFAM" id="SSF51556">
    <property type="entry name" value="Metallo-dependent hydrolases"/>
    <property type="match status" value="1"/>
</dbReference>
<sequence precursor="true">MNHVITNRRGLGAMALAVATLAATAGATSNEGGGRIAIKAGLIHTAAGEPIRDGVILIDEGRITAIGPAALLTVPDGWTVREAAVATPGLVDAHTCVGLAGFLNTDRVNDELDRSESVQPELRALDAYNLDDPLIEWVRSFGVTTVHTGHAPGALVSGQSMVAKTTGSSVEEAVMVPAAMVTASLSDAGRGGAGNPGTRSKSAAVLRAKLYEGLEYSKKLAGEEAPPRNLRSEALAQVVTGELPLLVTAHTSQDIVTALRIAAEFPHLRLVLDGAAEAPRVIDEILAAGVPVIVHPTMQRSGGEAEELSMGTARRLVEAGVTVALQTGYEGYVPRARVLLFEAAVAARYGLDRERALALVTIEAAKLCGVGDRVGSLEVGKDGDVALFDGDPFEYTSHCVGTVIEGRVASEHELWTVR</sequence>
<feature type="domain" description="Amidohydrolase-related" evidence="2">
    <location>
        <begin position="221"/>
        <end position="396"/>
    </location>
</feature>
<reference evidence="3 4" key="1">
    <citation type="submission" date="2019-02" db="EMBL/GenBank/DDBJ databases">
        <title>Deep-cultivation of Planctomycetes and their phenomic and genomic characterization uncovers novel biology.</title>
        <authorList>
            <person name="Wiegand S."/>
            <person name="Jogler M."/>
            <person name="Boedeker C."/>
            <person name="Pinto D."/>
            <person name="Vollmers J."/>
            <person name="Rivas-Marin E."/>
            <person name="Kohn T."/>
            <person name="Peeters S.H."/>
            <person name="Heuer A."/>
            <person name="Rast P."/>
            <person name="Oberbeckmann S."/>
            <person name="Bunk B."/>
            <person name="Jeske O."/>
            <person name="Meyerdierks A."/>
            <person name="Storesund J.E."/>
            <person name="Kallscheuer N."/>
            <person name="Luecker S."/>
            <person name="Lage O.M."/>
            <person name="Pohl T."/>
            <person name="Merkel B.J."/>
            <person name="Hornburger P."/>
            <person name="Mueller R.-W."/>
            <person name="Bruemmer F."/>
            <person name="Labrenz M."/>
            <person name="Spormann A.M."/>
            <person name="Op den Camp H."/>
            <person name="Overmann J."/>
            <person name="Amann R."/>
            <person name="Jetten M.S.M."/>
            <person name="Mascher T."/>
            <person name="Medema M.H."/>
            <person name="Devos D.P."/>
            <person name="Kaster A.-K."/>
            <person name="Ovreas L."/>
            <person name="Rohde M."/>
            <person name="Galperin M.Y."/>
            <person name="Jogler C."/>
        </authorList>
    </citation>
    <scope>NUCLEOTIDE SEQUENCE [LARGE SCALE GENOMIC DNA]</scope>
    <source>
        <strain evidence="3 4">Pla133</strain>
    </source>
</reference>
<dbReference type="PANTHER" id="PTHR43135">
    <property type="entry name" value="ALPHA-D-RIBOSE 1-METHYLPHOSPHONATE 5-TRIPHOSPHATE DIPHOSPHATASE"/>
    <property type="match status" value="1"/>
</dbReference>
<gene>
    <name evidence="3" type="ORF">Pla133_36360</name>
</gene>
<dbReference type="RefSeq" id="WP_419191675.1">
    <property type="nucleotide sequence ID" value="NZ_CP036287.1"/>
</dbReference>
<feature type="chain" id="PRO_5022083221" evidence="1">
    <location>
        <begin position="26"/>
        <end position="418"/>
    </location>
</feature>
<dbReference type="InterPro" id="IPR011059">
    <property type="entry name" value="Metal-dep_hydrolase_composite"/>
</dbReference>
<dbReference type="Gene3D" id="3.20.20.140">
    <property type="entry name" value="Metal-dependent hydrolases"/>
    <property type="match status" value="1"/>
</dbReference>
<dbReference type="InterPro" id="IPR032466">
    <property type="entry name" value="Metal_Hydrolase"/>
</dbReference>
<evidence type="ECO:0000256" key="1">
    <source>
        <dbReference type="SAM" id="SignalP"/>
    </source>
</evidence>
<dbReference type="KEGG" id="pbap:Pla133_36360"/>
<evidence type="ECO:0000313" key="4">
    <source>
        <dbReference type="Proteomes" id="UP000316921"/>
    </source>
</evidence>
<organism evidence="3 4">
    <name type="scientific">Engelhardtia mirabilis</name>
    <dbReference type="NCBI Taxonomy" id="2528011"/>
    <lineage>
        <taxon>Bacteria</taxon>
        <taxon>Pseudomonadati</taxon>
        <taxon>Planctomycetota</taxon>
        <taxon>Planctomycetia</taxon>
        <taxon>Planctomycetia incertae sedis</taxon>
        <taxon>Engelhardtia</taxon>
    </lineage>
</organism>
<accession>A0A518BNH9</accession>